<protein>
    <recommendedName>
        <fullName evidence="3">DYW domain-containing protein</fullName>
    </recommendedName>
</protein>
<keyword evidence="5" id="KW-1185">Reference proteome</keyword>
<dbReference type="InterPro" id="IPR046848">
    <property type="entry name" value="E_motif"/>
</dbReference>
<dbReference type="Pfam" id="PF13041">
    <property type="entry name" value="PPR_2"/>
    <property type="match status" value="4"/>
</dbReference>
<dbReference type="Pfam" id="PF14432">
    <property type="entry name" value="DYW_deaminase"/>
    <property type="match status" value="1"/>
</dbReference>
<feature type="repeat" description="PPR" evidence="2">
    <location>
        <begin position="243"/>
        <end position="277"/>
    </location>
</feature>
<dbReference type="GO" id="GO:0031425">
    <property type="term" value="P:chloroplast RNA processing"/>
    <property type="evidence" value="ECO:0007669"/>
    <property type="project" value="UniProtKB-ARBA"/>
</dbReference>
<dbReference type="NCBIfam" id="TIGR00756">
    <property type="entry name" value="PPR"/>
    <property type="match status" value="8"/>
</dbReference>
<feature type="repeat" description="PPR" evidence="2">
    <location>
        <begin position="212"/>
        <end position="242"/>
    </location>
</feature>
<dbReference type="InterPro" id="IPR002885">
    <property type="entry name" value="PPR_rpt"/>
</dbReference>
<evidence type="ECO:0000313" key="5">
    <source>
        <dbReference type="Proteomes" id="UP000822688"/>
    </source>
</evidence>
<organism evidence="4 5">
    <name type="scientific">Ceratodon purpureus</name>
    <name type="common">Fire moss</name>
    <name type="synonym">Dicranum purpureum</name>
    <dbReference type="NCBI Taxonomy" id="3225"/>
    <lineage>
        <taxon>Eukaryota</taxon>
        <taxon>Viridiplantae</taxon>
        <taxon>Streptophyta</taxon>
        <taxon>Embryophyta</taxon>
        <taxon>Bryophyta</taxon>
        <taxon>Bryophytina</taxon>
        <taxon>Bryopsida</taxon>
        <taxon>Dicranidae</taxon>
        <taxon>Pseudoditrichales</taxon>
        <taxon>Ditrichaceae</taxon>
        <taxon>Ceratodon</taxon>
    </lineage>
</organism>
<dbReference type="Pfam" id="PF20430">
    <property type="entry name" value="Eplus_motif"/>
    <property type="match status" value="1"/>
</dbReference>
<dbReference type="AlphaFoldDB" id="A0A8T0GVA8"/>
<sequence>MQKMSRWPKATGLWHRCASSEGNRFSTIANASVDSADTQASGQLWEEYFADPSQWWDNRIDKRNRKSPDFRHKVSRAALWVEWWSTPSWVKAKLKQVTQDPLQLPVGYQTRGRSESAQACRPFQVRNGKENARPTITRELRQIGQVRDGRTVTGRVNSASEAVSRLKKCVAQGIAVESHRYVEVLQSCFKQGDLGSAKEVHECSRMSGMEKNVYVANNLLRVYIRCGRFQDARQVFDNLEKKSVVSWNSMVGGYAQHGHAAEALELLNQMRQAGVQANEITYLGILQACLSTMALKEVHAHIRRGGFESDVRVGTALLKLYAKSGSIKEAREVFDKLTRRDVMSWAVMIGAYAKNGDFHEARSLFLHMQQEGHIPDAVIYLSLLTQGETAVALEWVKEVHDHALKRGLVSDVRVATALLNMYAKCGSIKDAAEVFDKMSNRNVISWNALIGAYARSGCGVEAYQLYLKMRLEGFVPNAITFTSVLNPACASAGALDWVKDIHRHALEAGVGSDVRVGTALVHMYAKSGSIDDARVLFRRMQERNAITWNVMISGLAEHNLGHEAYELFLQMQQEGLKPDAFTYVSILNPCASDAGLEWVREVHRHAANAELELELRVGNALIHMYAKCGSIDDARLVFDRMMERDVITWNLMLGGLAEHGCGHEALELFRQMSAEEVEPDERSFLAVLVACSHAGLVEEGRCLFLAMTQDHGIKPTIVHYTCMVDLLGRAGYLEEAEHFIQSMPLEPNARTWGALLGACRTHGDVELAEHAARELLKLDPKDASVYVLLSNMYAAAGRWDQVTRVRSLMMDKGIRKEPGVSWIEVDNKIHRFCVRDMSHPEAKEIYAVLKDLTQKLKAQGYIPDTKLVLRNIHEEDKELALCSHSEKLAIAYGLMHTPPGKPIRVRQNLRVCTDCHTATKFISKVTGREIVARDANRFHHFKNGVCSCGDFW</sequence>
<dbReference type="GO" id="GO:0008270">
    <property type="term" value="F:zinc ion binding"/>
    <property type="evidence" value="ECO:0007669"/>
    <property type="project" value="InterPro"/>
</dbReference>
<feature type="repeat" description="PPR" evidence="2">
    <location>
        <begin position="645"/>
        <end position="679"/>
    </location>
</feature>
<feature type="repeat" description="PPR" evidence="2">
    <location>
        <begin position="614"/>
        <end position="644"/>
    </location>
</feature>
<proteinExistence type="predicted"/>
<evidence type="ECO:0000259" key="3">
    <source>
        <dbReference type="Pfam" id="PF14432"/>
    </source>
</evidence>
<evidence type="ECO:0000256" key="1">
    <source>
        <dbReference type="ARBA" id="ARBA00022737"/>
    </source>
</evidence>
<dbReference type="FunFam" id="1.25.40.10:FF:000031">
    <property type="entry name" value="Pentatricopeptide repeat-containing protein mitochondrial"/>
    <property type="match status" value="2"/>
</dbReference>
<feature type="repeat" description="PPR" evidence="2">
    <location>
        <begin position="544"/>
        <end position="578"/>
    </location>
</feature>
<dbReference type="Proteomes" id="UP000822688">
    <property type="component" value="Chromosome 9"/>
</dbReference>
<reference evidence="4" key="1">
    <citation type="submission" date="2020-06" db="EMBL/GenBank/DDBJ databases">
        <title>WGS assembly of Ceratodon purpureus strain R40.</title>
        <authorList>
            <person name="Carey S.B."/>
            <person name="Jenkins J."/>
            <person name="Shu S."/>
            <person name="Lovell J.T."/>
            <person name="Sreedasyam A."/>
            <person name="Maumus F."/>
            <person name="Tiley G.P."/>
            <person name="Fernandez-Pozo N."/>
            <person name="Barry K."/>
            <person name="Chen C."/>
            <person name="Wang M."/>
            <person name="Lipzen A."/>
            <person name="Daum C."/>
            <person name="Saski C.A."/>
            <person name="Payton A.C."/>
            <person name="Mcbreen J.C."/>
            <person name="Conrad R.E."/>
            <person name="Kollar L.M."/>
            <person name="Olsson S."/>
            <person name="Huttunen S."/>
            <person name="Landis J.B."/>
            <person name="Wickett N.J."/>
            <person name="Johnson M.G."/>
            <person name="Rensing S.A."/>
            <person name="Grimwood J."/>
            <person name="Schmutz J."/>
            <person name="Mcdaniel S.F."/>
        </authorList>
    </citation>
    <scope>NUCLEOTIDE SEQUENCE</scope>
    <source>
        <strain evidence="4">R40</strain>
    </source>
</reference>
<dbReference type="InterPro" id="IPR046849">
    <property type="entry name" value="E2_motif"/>
</dbReference>
<dbReference type="GO" id="GO:0003723">
    <property type="term" value="F:RNA binding"/>
    <property type="evidence" value="ECO:0007669"/>
    <property type="project" value="InterPro"/>
</dbReference>
<dbReference type="SUPFAM" id="SSF48452">
    <property type="entry name" value="TPR-like"/>
    <property type="match status" value="1"/>
</dbReference>
<keyword evidence="1" id="KW-0677">Repeat</keyword>
<dbReference type="Gene3D" id="1.25.40.10">
    <property type="entry name" value="Tetratricopeptide repeat domain"/>
    <property type="match status" value="6"/>
</dbReference>
<comment type="caution">
    <text evidence="4">The sequence shown here is derived from an EMBL/GenBank/DDBJ whole genome shotgun (WGS) entry which is preliminary data.</text>
</comment>
<evidence type="ECO:0000313" key="4">
    <source>
        <dbReference type="EMBL" id="KAG0562950.1"/>
    </source>
</evidence>
<dbReference type="PANTHER" id="PTHR47926">
    <property type="entry name" value="PENTATRICOPEPTIDE REPEAT-CONTAINING PROTEIN"/>
    <property type="match status" value="1"/>
</dbReference>
<dbReference type="FunFam" id="1.25.40.10:FF:000344">
    <property type="entry name" value="Pentatricopeptide repeat-containing protein"/>
    <property type="match status" value="1"/>
</dbReference>
<dbReference type="Pfam" id="PF20431">
    <property type="entry name" value="E_motif"/>
    <property type="match status" value="1"/>
</dbReference>
<dbReference type="Pfam" id="PF01535">
    <property type="entry name" value="PPR"/>
    <property type="match status" value="3"/>
</dbReference>
<evidence type="ECO:0000256" key="2">
    <source>
        <dbReference type="PROSITE-ProRule" id="PRU00708"/>
    </source>
</evidence>
<dbReference type="EMBL" id="CM026430">
    <property type="protein sequence ID" value="KAG0562950.1"/>
    <property type="molecule type" value="Genomic_DNA"/>
</dbReference>
<feature type="repeat" description="PPR" evidence="2">
    <location>
        <begin position="341"/>
        <end position="375"/>
    </location>
</feature>
<dbReference type="GO" id="GO:0009451">
    <property type="term" value="P:RNA modification"/>
    <property type="evidence" value="ECO:0007669"/>
    <property type="project" value="InterPro"/>
</dbReference>
<feature type="repeat" description="PPR" evidence="2">
    <location>
        <begin position="442"/>
        <end position="476"/>
    </location>
</feature>
<feature type="repeat" description="PPR" evidence="2">
    <location>
        <begin position="782"/>
        <end position="816"/>
    </location>
</feature>
<feature type="repeat" description="PPR" evidence="2">
    <location>
        <begin position="513"/>
        <end position="543"/>
    </location>
</feature>
<name>A0A8T0GVA8_CERPU</name>
<dbReference type="FunFam" id="1.25.40.10:FF:000381">
    <property type="entry name" value="Pentatricopeptide repeat-containing protein"/>
    <property type="match status" value="1"/>
</dbReference>
<dbReference type="InterPro" id="IPR032867">
    <property type="entry name" value="DYW_dom"/>
</dbReference>
<gene>
    <name evidence="4" type="ORF">KC19_9G185500</name>
</gene>
<dbReference type="InterPro" id="IPR046960">
    <property type="entry name" value="PPR_At4g14850-like_plant"/>
</dbReference>
<dbReference type="FunFam" id="1.25.40.10:FF:001050">
    <property type="entry name" value="Pentatricopeptide repeat-containing protein At2g33760"/>
    <property type="match status" value="1"/>
</dbReference>
<feature type="domain" description="DYW" evidence="3">
    <location>
        <begin position="860"/>
        <end position="952"/>
    </location>
</feature>
<dbReference type="FunFam" id="1.25.40.10:FF:000231">
    <property type="entry name" value="Pentatricopeptide repeat-containing protein chloroplastic"/>
    <property type="match status" value="1"/>
</dbReference>
<feature type="repeat" description="PPR" evidence="2">
    <location>
        <begin position="411"/>
        <end position="441"/>
    </location>
</feature>
<accession>A0A8T0GVA8</accession>
<dbReference type="InterPro" id="IPR011990">
    <property type="entry name" value="TPR-like_helical_dom_sf"/>
</dbReference>
<dbReference type="PROSITE" id="PS51375">
    <property type="entry name" value="PPR"/>
    <property type="match status" value="10"/>
</dbReference>